<dbReference type="Proteomes" id="UP000356253">
    <property type="component" value="Unassembled WGS sequence"/>
</dbReference>
<comment type="caution">
    <text evidence="1">The sequence shown here is derived from an EMBL/GenBank/DDBJ whole genome shotgun (WGS) entry which is preliminary data.</text>
</comment>
<accession>A0AC61YDF7</accession>
<reference evidence="1" key="1">
    <citation type="submission" date="2019-09" db="EMBL/GenBank/DDBJ databases">
        <authorList>
            <person name="Rodrigo-Torres L."/>
            <person name="Arahal R. D."/>
            <person name="Lucena T."/>
        </authorList>
    </citation>
    <scope>NUCLEOTIDE SEQUENCE</scope>
    <source>
        <strain evidence="1">ISS653</strain>
    </source>
</reference>
<keyword evidence="2" id="KW-1185">Reference proteome</keyword>
<evidence type="ECO:0000313" key="2">
    <source>
        <dbReference type="Proteomes" id="UP000356253"/>
    </source>
</evidence>
<proteinExistence type="predicted"/>
<gene>
    <name evidence="1" type="ORF">FVB9532_03852</name>
</gene>
<dbReference type="EMBL" id="CABVMM010000026">
    <property type="protein sequence ID" value="VVV02552.1"/>
    <property type="molecule type" value="Genomic_DNA"/>
</dbReference>
<evidence type="ECO:0000313" key="1">
    <source>
        <dbReference type="EMBL" id="VVV02552.1"/>
    </source>
</evidence>
<sequence length="271" mass="30810">MNTYAASYYDPKWSIWLSVDPMAEKYPGWSPYNYTLQNPIKYIDPTGMVVEGAEWKPKLCDDGSTTYIKEDNDNESTLRKQYELTSKEAKSLYSKMDSNGEISGNSVKEVTGNEDGILKLKDFSDTQHNLDQTIFAAQHSRSKGDGVFITSDYFNFEGKPLRTLKLDGSIDANGENIRVVSELLTHTVTGASVMGFSRSDKEIKYLPYAYEVTSATGIQYTQGTRMGRYGDIANYKLRSFIKFDGDLKRQSYINITTHSKDARSFRKYFEN</sequence>
<organism evidence="1 2">
    <name type="scientific">Mesonia oceanica</name>
    <dbReference type="NCBI Taxonomy" id="2687242"/>
    <lineage>
        <taxon>Bacteria</taxon>
        <taxon>Pseudomonadati</taxon>
        <taxon>Bacteroidota</taxon>
        <taxon>Flavobacteriia</taxon>
        <taxon>Flavobacteriales</taxon>
        <taxon>Flavobacteriaceae</taxon>
        <taxon>Mesonia</taxon>
    </lineage>
</organism>
<protein>
    <submittedName>
        <fullName evidence="1">Uncharacterized protein</fullName>
    </submittedName>
</protein>
<name>A0AC61YDF7_9FLAO</name>